<dbReference type="SMART" id="SM00353">
    <property type="entry name" value="HLH"/>
    <property type="match status" value="1"/>
</dbReference>
<comment type="similarity">
    <text evidence="10">Belongs to the NnrE/AIBP family.</text>
</comment>
<evidence type="ECO:0000256" key="6">
    <source>
        <dbReference type="ARBA" id="ARBA00022857"/>
    </source>
</evidence>
<feature type="domain" description="YjeF N-terminal" evidence="12">
    <location>
        <begin position="13"/>
        <end position="220"/>
    </location>
</feature>
<feature type="domain" description="BHLH" evidence="11">
    <location>
        <begin position="317"/>
        <end position="371"/>
    </location>
</feature>
<sequence>MTISESTVHQYDAITLDRELFSTYGFSVDQLMELAGLSCAHAIAHSYDKGKVLVISGPGNNGGDGFVCARHLKFFGFEPFIFYPKQSKSELMGRLVTQTKKMDIPHLDGSIFKAPAEMKNKFMLVVDALFGFSFKPPLEQPFDQIIEAVNKSSLPVVAIDIPSGWDVEKGPLEGQLAFKPDVLVSLTAPKLCAKHFRGRAHYVGGRIILQCVRFYPVFPAVFPPLVTVFVSPILTNEHGEPPYWRVFLLQGSSNQIASVLRWPAKSADIYIMSDSDDSPRTSSLLSMEEIEPYVRRKRVNPGKSNKLQGLNEEEQAVLRMSINSRERKRMHDLNDALDELRQCLPYSHRTGSRKMSKINTLLLASNWIKHLTNANNELRQKLDELRNSKTGNTIATRQATTSLGTPSALAPLELFRSTPSALPFKMLPETTQPLLRLSVPMSVPVPVPVPVQPCVKSINGLSSYSHQMRWKQMANKSDYDNIGCMSKSTVQFSGAFILWKDETPSAEEKSLRESASVELYWCCCWCKEDYGHRKEPCTIADPQ</sequence>
<evidence type="ECO:0000256" key="7">
    <source>
        <dbReference type="ARBA" id="ARBA00022958"/>
    </source>
</evidence>
<dbReference type="AlphaFoldDB" id="A0A915PZR2"/>
<accession>A0A915PZR2</accession>
<name>A0A915PZR2_9BILA</name>
<dbReference type="GO" id="GO:0046983">
    <property type="term" value="F:protein dimerization activity"/>
    <property type="evidence" value="ECO:0007669"/>
    <property type="project" value="InterPro"/>
</dbReference>
<dbReference type="InterPro" id="IPR032976">
    <property type="entry name" value="YJEFN_prot_NAXE-like"/>
</dbReference>
<keyword evidence="8 10" id="KW-0520">NAD</keyword>
<dbReference type="GO" id="GO:0000166">
    <property type="term" value="F:nucleotide binding"/>
    <property type="evidence" value="ECO:0007669"/>
    <property type="project" value="UniProtKB-KW"/>
</dbReference>
<comment type="catalytic activity">
    <reaction evidence="2 10">
        <text>(6R)-NADPHX = (6S)-NADPHX</text>
        <dbReference type="Rhea" id="RHEA:32227"/>
        <dbReference type="ChEBI" id="CHEBI:64076"/>
        <dbReference type="ChEBI" id="CHEBI:64077"/>
        <dbReference type="EC" id="5.1.99.6"/>
    </reaction>
</comment>
<keyword evidence="13" id="KW-1185">Reference proteome</keyword>
<dbReference type="NCBIfam" id="TIGR00197">
    <property type="entry name" value="yjeF_nterm"/>
    <property type="match status" value="1"/>
</dbReference>
<comment type="cofactor">
    <cofactor evidence="10">
        <name>K(+)</name>
        <dbReference type="ChEBI" id="CHEBI:29103"/>
    </cofactor>
    <text evidence="10">Binds 1 potassium ion per subunit.</text>
</comment>
<dbReference type="HAMAP" id="MF_01966">
    <property type="entry name" value="NADHX_epimerase"/>
    <property type="match status" value="1"/>
</dbReference>
<keyword evidence="5 10" id="KW-0547">Nucleotide-binding</keyword>
<evidence type="ECO:0000256" key="8">
    <source>
        <dbReference type="ARBA" id="ARBA00023027"/>
    </source>
</evidence>
<organism evidence="13 14">
    <name type="scientific">Setaria digitata</name>
    <dbReference type="NCBI Taxonomy" id="48799"/>
    <lineage>
        <taxon>Eukaryota</taxon>
        <taxon>Metazoa</taxon>
        <taxon>Ecdysozoa</taxon>
        <taxon>Nematoda</taxon>
        <taxon>Chromadorea</taxon>
        <taxon>Rhabditida</taxon>
        <taxon>Spirurina</taxon>
        <taxon>Spiruromorpha</taxon>
        <taxon>Filarioidea</taxon>
        <taxon>Setariidae</taxon>
        <taxon>Setaria</taxon>
    </lineage>
</organism>
<feature type="binding site" evidence="10">
    <location>
        <position position="163"/>
    </location>
    <ligand>
        <name>K(+)</name>
        <dbReference type="ChEBI" id="CHEBI:29103"/>
    </ligand>
</feature>
<protein>
    <recommendedName>
        <fullName evidence="3 10">NAD(P)H-hydrate epimerase</fullName>
        <ecNumber evidence="3 10">5.1.99.6</ecNumber>
    </recommendedName>
    <alternativeName>
        <fullName evidence="10">NAD(P)HX epimerase</fullName>
    </alternativeName>
</protein>
<dbReference type="GO" id="GO:0046872">
    <property type="term" value="F:metal ion binding"/>
    <property type="evidence" value="ECO:0007669"/>
    <property type="project" value="UniProtKB-KW"/>
</dbReference>
<dbReference type="PROSITE" id="PS51385">
    <property type="entry name" value="YJEF_N"/>
    <property type="match status" value="1"/>
</dbReference>
<feature type="binding site" evidence="10">
    <location>
        <begin position="60"/>
        <end position="64"/>
    </location>
    <ligand>
        <name>(6S)-NADPHX</name>
        <dbReference type="ChEBI" id="CHEBI:64076"/>
    </ligand>
</feature>
<dbReference type="Pfam" id="PF03853">
    <property type="entry name" value="YjeF_N"/>
    <property type="match status" value="1"/>
</dbReference>
<dbReference type="Pfam" id="PF00010">
    <property type="entry name" value="HLH"/>
    <property type="match status" value="1"/>
</dbReference>
<keyword evidence="7 10" id="KW-0630">Potassium</keyword>
<dbReference type="InterPro" id="IPR004443">
    <property type="entry name" value="YjeF_N_dom"/>
</dbReference>
<keyword evidence="9 10" id="KW-0413">Isomerase</keyword>
<evidence type="ECO:0000256" key="10">
    <source>
        <dbReference type="HAMAP-Rule" id="MF_03159"/>
    </source>
</evidence>
<dbReference type="InterPro" id="IPR011598">
    <property type="entry name" value="bHLH_dom"/>
</dbReference>
<dbReference type="GO" id="GO:0005739">
    <property type="term" value="C:mitochondrion"/>
    <property type="evidence" value="ECO:0007669"/>
    <property type="project" value="TreeGrafter"/>
</dbReference>
<reference evidence="14" key="1">
    <citation type="submission" date="2022-11" db="UniProtKB">
        <authorList>
            <consortium name="WormBaseParasite"/>
        </authorList>
    </citation>
    <scope>IDENTIFICATION</scope>
</reference>
<dbReference type="PANTHER" id="PTHR13232:SF10">
    <property type="entry name" value="NAD(P)H-HYDRATE EPIMERASE"/>
    <property type="match status" value="1"/>
</dbReference>
<feature type="binding site" evidence="10">
    <location>
        <position position="61"/>
    </location>
    <ligand>
        <name>K(+)</name>
        <dbReference type="ChEBI" id="CHEBI:29103"/>
    </ligand>
</feature>
<dbReference type="SUPFAM" id="SSF47459">
    <property type="entry name" value="HLH, helix-loop-helix DNA-binding domain"/>
    <property type="match status" value="1"/>
</dbReference>
<dbReference type="WBParaSite" id="sdigi.contig4.g543.t1">
    <property type="protein sequence ID" value="sdigi.contig4.g543.t1"/>
    <property type="gene ID" value="sdigi.contig4.g543"/>
</dbReference>
<comment type="function">
    <text evidence="10">Catalyzes the epimerization of the S- and R-forms of NAD(P)HX, a damaged form of NAD(P)H that is a result of enzymatic or heat-dependent hydration. This is a prerequisite for the S-specific NAD(P)H-hydrate dehydratase to allow the repair of both epimers of NAD(P)HX.</text>
</comment>
<dbReference type="PANTHER" id="PTHR13232">
    <property type="entry name" value="NAD(P)H-HYDRATE EPIMERASE"/>
    <property type="match status" value="1"/>
</dbReference>
<feature type="binding site" evidence="10">
    <location>
        <position position="127"/>
    </location>
    <ligand>
        <name>K(+)</name>
        <dbReference type="ChEBI" id="CHEBI:29103"/>
    </ligand>
</feature>
<evidence type="ECO:0000259" key="11">
    <source>
        <dbReference type="PROSITE" id="PS50888"/>
    </source>
</evidence>
<evidence type="ECO:0000256" key="5">
    <source>
        <dbReference type="ARBA" id="ARBA00022741"/>
    </source>
</evidence>
<evidence type="ECO:0000259" key="12">
    <source>
        <dbReference type="PROSITE" id="PS51385"/>
    </source>
</evidence>
<evidence type="ECO:0000256" key="2">
    <source>
        <dbReference type="ARBA" id="ARBA00000909"/>
    </source>
</evidence>
<evidence type="ECO:0000256" key="3">
    <source>
        <dbReference type="ARBA" id="ARBA00012228"/>
    </source>
</evidence>
<dbReference type="InterPro" id="IPR036652">
    <property type="entry name" value="YjeF_N_dom_sf"/>
</dbReference>
<dbReference type="Proteomes" id="UP000887581">
    <property type="component" value="Unplaced"/>
</dbReference>
<dbReference type="InterPro" id="IPR036638">
    <property type="entry name" value="HLH_DNA-bd_sf"/>
</dbReference>
<evidence type="ECO:0000256" key="4">
    <source>
        <dbReference type="ARBA" id="ARBA00022723"/>
    </source>
</evidence>
<evidence type="ECO:0000313" key="13">
    <source>
        <dbReference type="Proteomes" id="UP000887581"/>
    </source>
</evidence>
<dbReference type="EC" id="5.1.99.6" evidence="3 10"/>
<dbReference type="Gene3D" id="4.10.280.10">
    <property type="entry name" value="Helix-loop-helix DNA-binding domain"/>
    <property type="match status" value="1"/>
</dbReference>
<evidence type="ECO:0000256" key="1">
    <source>
        <dbReference type="ARBA" id="ARBA00000013"/>
    </source>
</evidence>
<comment type="caution">
    <text evidence="10">Lacks conserved residue(s) required for the propagation of feature annotation.</text>
</comment>
<evidence type="ECO:0000313" key="14">
    <source>
        <dbReference type="WBParaSite" id="sdigi.contig4.g543.t1"/>
    </source>
</evidence>
<proteinExistence type="inferred from homology"/>
<feature type="binding site" evidence="10">
    <location>
        <begin position="131"/>
        <end position="137"/>
    </location>
    <ligand>
        <name>(6S)-NADPHX</name>
        <dbReference type="ChEBI" id="CHEBI:64076"/>
    </ligand>
</feature>
<dbReference type="Gene3D" id="3.40.50.10260">
    <property type="entry name" value="YjeF N-terminal domain"/>
    <property type="match status" value="1"/>
</dbReference>
<dbReference type="GO" id="GO:0052856">
    <property type="term" value="F:NAD(P)HX epimerase activity"/>
    <property type="evidence" value="ECO:0007669"/>
    <property type="project" value="UniProtKB-UniRule"/>
</dbReference>
<comment type="catalytic activity">
    <reaction evidence="1 10">
        <text>(6R)-NADHX = (6S)-NADHX</text>
        <dbReference type="Rhea" id="RHEA:32215"/>
        <dbReference type="ChEBI" id="CHEBI:64074"/>
        <dbReference type="ChEBI" id="CHEBI:64075"/>
        <dbReference type="EC" id="5.1.99.6"/>
    </reaction>
</comment>
<evidence type="ECO:0000256" key="9">
    <source>
        <dbReference type="ARBA" id="ARBA00023235"/>
    </source>
</evidence>
<dbReference type="CDD" id="cd11390">
    <property type="entry name" value="bHLH_TS"/>
    <property type="match status" value="1"/>
</dbReference>
<keyword evidence="6" id="KW-0521">NADP</keyword>
<dbReference type="PROSITE" id="PS50888">
    <property type="entry name" value="BHLH"/>
    <property type="match status" value="1"/>
</dbReference>
<keyword evidence="4 10" id="KW-0479">Metal-binding</keyword>
<feature type="binding site" evidence="10">
    <location>
        <position position="160"/>
    </location>
    <ligand>
        <name>(6S)-NADPHX</name>
        <dbReference type="ChEBI" id="CHEBI:64076"/>
    </ligand>
</feature>
<dbReference type="SUPFAM" id="SSF64153">
    <property type="entry name" value="YjeF N-terminal domain-like"/>
    <property type="match status" value="1"/>
</dbReference>